<gene>
    <name evidence="2" type="ORF">PX653_03810</name>
</gene>
<reference evidence="2 3" key="1">
    <citation type="submission" date="2023-02" db="EMBL/GenBank/DDBJ databases">
        <title>Gemone sequence of Telluria chitinolytica ACM 3522T.</title>
        <authorList>
            <person name="Frediansyah A."/>
            <person name="Miess H."/>
            <person name="Gross H."/>
        </authorList>
    </citation>
    <scope>NUCLEOTIDE SEQUENCE [LARGE SCALE GENOMIC DNA]</scope>
    <source>
        <strain evidence="2 3">ACM 3522</strain>
    </source>
</reference>
<dbReference type="InterPro" id="IPR016032">
    <property type="entry name" value="Sig_transdc_resp-reg_C-effctor"/>
</dbReference>
<dbReference type="Gene3D" id="1.10.10.10">
    <property type="entry name" value="Winged helix-like DNA-binding domain superfamily/Winged helix DNA-binding domain"/>
    <property type="match status" value="1"/>
</dbReference>
<dbReference type="EMBL" id="CP119083">
    <property type="protein sequence ID" value="WEF33913.1"/>
    <property type="molecule type" value="Genomic_DNA"/>
</dbReference>
<organism evidence="2 3">
    <name type="scientific">Pseudoduganella chitinolytica</name>
    <dbReference type="NCBI Taxonomy" id="34070"/>
    <lineage>
        <taxon>Bacteria</taxon>
        <taxon>Pseudomonadati</taxon>
        <taxon>Pseudomonadota</taxon>
        <taxon>Betaproteobacteria</taxon>
        <taxon>Burkholderiales</taxon>
        <taxon>Oxalobacteraceae</taxon>
        <taxon>Telluria group</taxon>
        <taxon>Pseudoduganella</taxon>
    </lineage>
</organism>
<keyword evidence="3" id="KW-1185">Reference proteome</keyword>
<sequence length="387" mass="41168">MTTPLLDYDAWMHTIYSGASAPERWPDILQTLGTGLGASKALLFTPMHCPAEGGFHYAAGIPEDFLGVACGRCHQVDLWTRAGLRAGFFVEGNVGVGAQLVPDGELLRSDWYRNYLSLGGLAQMLVCVVSGVGQAGTLPVLCSFFRDVHEPPFTLADRERLALLAPHLSRSIGIMRRLLQCERTALAGTAALDRLRHGVLFIDEGAKVVFENKAANALLNARDALLRHNCPYPVMGYTVGARDVGCQETLAATLAGTLQGDPASERAIVVPRPSGRTPLIVKCAMAGPSGNSFAAATIFIVDMGSPTRVEAELLARAFNLSRGEARVAVALASAGAVGDIAQTMCLSTNTVKTHLKNIYAKTGITHRSELMKAIVALSDLTQHHPAG</sequence>
<evidence type="ECO:0000313" key="3">
    <source>
        <dbReference type="Proteomes" id="UP001216510"/>
    </source>
</evidence>
<dbReference type="InterPro" id="IPR000792">
    <property type="entry name" value="Tscrpt_reg_LuxR_C"/>
</dbReference>
<dbReference type="PROSITE" id="PS50043">
    <property type="entry name" value="HTH_LUXR_2"/>
    <property type="match status" value="1"/>
</dbReference>
<proteinExistence type="predicted"/>
<dbReference type="SMART" id="SM00421">
    <property type="entry name" value="HTH_LUXR"/>
    <property type="match status" value="1"/>
</dbReference>
<dbReference type="Proteomes" id="UP001216510">
    <property type="component" value="Chromosome"/>
</dbReference>
<evidence type="ECO:0000313" key="2">
    <source>
        <dbReference type="EMBL" id="WEF33913.1"/>
    </source>
</evidence>
<feature type="domain" description="HTH luxR-type" evidence="1">
    <location>
        <begin position="313"/>
        <end position="378"/>
    </location>
</feature>
<evidence type="ECO:0000259" key="1">
    <source>
        <dbReference type="PROSITE" id="PS50043"/>
    </source>
</evidence>
<dbReference type="InterPro" id="IPR036388">
    <property type="entry name" value="WH-like_DNA-bd_sf"/>
</dbReference>
<dbReference type="SUPFAM" id="SSF46894">
    <property type="entry name" value="C-terminal effector domain of the bipartite response regulators"/>
    <property type="match status" value="1"/>
</dbReference>
<dbReference type="RefSeq" id="WP_277416597.1">
    <property type="nucleotide sequence ID" value="NZ_CP119083.1"/>
</dbReference>
<dbReference type="CDD" id="cd06170">
    <property type="entry name" value="LuxR_C_like"/>
    <property type="match status" value="1"/>
</dbReference>
<protein>
    <submittedName>
        <fullName evidence="2">Helix-turn-helix transcriptional regulator</fullName>
    </submittedName>
</protein>
<accession>A0ABY8BFZ6</accession>
<dbReference type="Pfam" id="PF00196">
    <property type="entry name" value="GerE"/>
    <property type="match status" value="1"/>
</dbReference>
<name>A0ABY8BFZ6_9BURK</name>